<protein>
    <submittedName>
        <fullName evidence="6">23S rRNA (Guanosine(2251)-2'-O)-methyltransferase RlmB</fullName>
    </submittedName>
</protein>
<dbReference type="InterPro" id="IPR001537">
    <property type="entry name" value="SpoU_MeTrfase"/>
</dbReference>
<keyword evidence="3" id="KW-0808">Transferase</keyword>
<keyword evidence="2" id="KW-0489">Methyltransferase</keyword>
<comment type="caution">
    <text evidence="6">The sequence shown here is derived from an EMBL/GenBank/DDBJ whole genome shotgun (WGS) entry which is preliminary data.</text>
</comment>
<dbReference type="FunFam" id="3.40.1280.10:FF:000015">
    <property type="entry name" value="Putative tRNA/rRNA methyltransferase"/>
    <property type="match status" value="1"/>
</dbReference>
<evidence type="ECO:0000256" key="4">
    <source>
        <dbReference type="SAM" id="MobiDB-lite"/>
    </source>
</evidence>
<evidence type="ECO:0000256" key="2">
    <source>
        <dbReference type="ARBA" id="ARBA00022603"/>
    </source>
</evidence>
<evidence type="ECO:0000313" key="6">
    <source>
        <dbReference type="EMBL" id="GGO87167.1"/>
    </source>
</evidence>
<comment type="similarity">
    <text evidence="1">Belongs to the class IV-like SAM-binding methyltransferase superfamily. RNA methyltransferase TrmH family.</text>
</comment>
<dbReference type="Pfam" id="PF08032">
    <property type="entry name" value="SpoU_sub_bind"/>
    <property type="match status" value="1"/>
</dbReference>
<evidence type="ECO:0000256" key="3">
    <source>
        <dbReference type="ARBA" id="ARBA00022679"/>
    </source>
</evidence>
<dbReference type="CDD" id="cd18103">
    <property type="entry name" value="SpoU-like_RlmB"/>
    <property type="match status" value="1"/>
</dbReference>
<dbReference type="InterPro" id="IPR029064">
    <property type="entry name" value="Ribosomal_eL30-like_sf"/>
</dbReference>
<evidence type="ECO:0000313" key="7">
    <source>
        <dbReference type="Proteomes" id="UP000641932"/>
    </source>
</evidence>
<dbReference type="AlphaFoldDB" id="A0A918DXG5"/>
<dbReference type="GO" id="GO:0005829">
    <property type="term" value="C:cytosol"/>
    <property type="evidence" value="ECO:0007669"/>
    <property type="project" value="TreeGrafter"/>
</dbReference>
<dbReference type="SUPFAM" id="SSF75217">
    <property type="entry name" value="alpha/beta knot"/>
    <property type="match status" value="1"/>
</dbReference>
<feature type="region of interest" description="Disordered" evidence="4">
    <location>
        <begin position="1"/>
        <end position="78"/>
    </location>
</feature>
<dbReference type="Pfam" id="PF00588">
    <property type="entry name" value="SpoU_methylase"/>
    <property type="match status" value="1"/>
</dbReference>
<evidence type="ECO:0000256" key="1">
    <source>
        <dbReference type="ARBA" id="ARBA00007228"/>
    </source>
</evidence>
<keyword evidence="7" id="KW-1185">Reference proteome</keyword>
<organism evidence="6 7">
    <name type="scientific">Wenjunlia tyrosinilytica</name>
    <dbReference type="NCBI Taxonomy" id="1544741"/>
    <lineage>
        <taxon>Bacteria</taxon>
        <taxon>Bacillati</taxon>
        <taxon>Actinomycetota</taxon>
        <taxon>Actinomycetes</taxon>
        <taxon>Kitasatosporales</taxon>
        <taxon>Streptomycetaceae</taxon>
        <taxon>Wenjunlia</taxon>
    </lineage>
</organism>
<gene>
    <name evidence="6" type="ORF">GCM10012280_25030</name>
</gene>
<dbReference type="GO" id="GO:0008173">
    <property type="term" value="F:RNA methyltransferase activity"/>
    <property type="evidence" value="ECO:0007669"/>
    <property type="project" value="InterPro"/>
</dbReference>
<dbReference type="Gene3D" id="3.40.1280.10">
    <property type="match status" value="1"/>
</dbReference>
<dbReference type="Gene3D" id="3.30.1330.30">
    <property type="match status" value="1"/>
</dbReference>
<sequence length="316" mass="33362">MAGNSQRRNRRTSSKKGAQVGTGGHSRKALRGKGPTPPAEMRKGHAKQRAANARAKQATRRPQQRRGGGRTSSELVTGRNPVVEALRAGVPASALYVQQYIENDDRVREALTLANDRGIPLMEAPRPELDRMTNHMNHQGLALQVPPYEYAHPDDLPEGAFDVSEDPLIVALDGVTDPRNLGAVVRSVAAFGGHGVVVPERRAAGMTAGAWKTSAGTAAKVPVARATNLTRALETYQKAGMTVIGLAADGDLELTELEALEGPVVIVVGSEGKGLSRLVGETCDLTVRIPMPGGAESLNAGVAAGIVLYEAARRRA</sequence>
<evidence type="ECO:0000259" key="5">
    <source>
        <dbReference type="SMART" id="SM00967"/>
    </source>
</evidence>
<dbReference type="SUPFAM" id="SSF55315">
    <property type="entry name" value="L30e-like"/>
    <property type="match status" value="1"/>
</dbReference>
<dbReference type="EMBL" id="BMMS01000009">
    <property type="protein sequence ID" value="GGO87167.1"/>
    <property type="molecule type" value="Genomic_DNA"/>
</dbReference>
<dbReference type="RefSeq" id="WP_189131677.1">
    <property type="nucleotide sequence ID" value="NZ_BMMS01000009.1"/>
</dbReference>
<dbReference type="PANTHER" id="PTHR46429:SF1">
    <property type="entry name" value="23S RRNA (GUANOSINE-2'-O-)-METHYLTRANSFERASE RLMB"/>
    <property type="match status" value="1"/>
</dbReference>
<dbReference type="Proteomes" id="UP000641932">
    <property type="component" value="Unassembled WGS sequence"/>
</dbReference>
<feature type="compositionally biased region" description="Basic residues" evidence="4">
    <location>
        <begin position="57"/>
        <end position="68"/>
    </location>
</feature>
<dbReference type="GO" id="GO:0032259">
    <property type="term" value="P:methylation"/>
    <property type="evidence" value="ECO:0007669"/>
    <property type="project" value="UniProtKB-KW"/>
</dbReference>
<proteinExistence type="inferred from homology"/>
<dbReference type="InterPro" id="IPR029028">
    <property type="entry name" value="Alpha/beta_knot_MTases"/>
</dbReference>
<name>A0A918DXG5_9ACTN</name>
<dbReference type="SMART" id="SM00967">
    <property type="entry name" value="SpoU_sub_bind"/>
    <property type="match status" value="1"/>
</dbReference>
<accession>A0A918DXG5</accession>
<dbReference type="NCBIfam" id="TIGR00186">
    <property type="entry name" value="rRNA_methyl_3"/>
    <property type="match status" value="1"/>
</dbReference>
<dbReference type="InterPro" id="IPR029026">
    <property type="entry name" value="tRNA_m1G_MTases_N"/>
</dbReference>
<dbReference type="InterPro" id="IPR004441">
    <property type="entry name" value="rRNA_MeTrfase_TrmH"/>
</dbReference>
<dbReference type="GO" id="GO:0003723">
    <property type="term" value="F:RNA binding"/>
    <property type="evidence" value="ECO:0007669"/>
    <property type="project" value="InterPro"/>
</dbReference>
<dbReference type="GO" id="GO:0006396">
    <property type="term" value="P:RNA processing"/>
    <property type="evidence" value="ECO:0007669"/>
    <property type="project" value="InterPro"/>
</dbReference>
<reference evidence="6" key="1">
    <citation type="journal article" date="2014" name="Int. J. Syst. Evol. Microbiol.">
        <title>Complete genome sequence of Corynebacterium casei LMG S-19264T (=DSM 44701T), isolated from a smear-ripened cheese.</title>
        <authorList>
            <consortium name="US DOE Joint Genome Institute (JGI-PGF)"/>
            <person name="Walter F."/>
            <person name="Albersmeier A."/>
            <person name="Kalinowski J."/>
            <person name="Ruckert C."/>
        </authorList>
    </citation>
    <scope>NUCLEOTIDE SEQUENCE</scope>
    <source>
        <strain evidence="6">CGMCC 4.7201</strain>
    </source>
</reference>
<dbReference type="InterPro" id="IPR013123">
    <property type="entry name" value="SpoU_subst-bd"/>
</dbReference>
<dbReference type="FunFam" id="3.30.1330.30:FF:000024">
    <property type="entry name" value="Putative tRNA/rRNA methyltransferase"/>
    <property type="match status" value="1"/>
</dbReference>
<dbReference type="PANTHER" id="PTHR46429">
    <property type="entry name" value="23S RRNA (GUANOSINE-2'-O-)-METHYLTRANSFERASE RLMB"/>
    <property type="match status" value="1"/>
</dbReference>
<feature type="domain" description="RNA 2-O ribose methyltransferase substrate binding" evidence="5">
    <location>
        <begin position="75"/>
        <end position="151"/>
    </location>
</feature>
<reference evidence="6" key="2">
    <citation type="submission" date="2020-09" db="EMBL/GenBank/DDBJ databases">
        <authorList>
            <person name="Sun Q."/>
            <person name="Zhou Y."/>
        </authorList>
    </citation>
    <scope>NUCLEOTIDE SEQUENCE</scope>
    <source>
        <strain evidence="6">CGMCC 4.7201</strain>
    </source>
</reference>